<proteinExistence type="inferred from homology"/>
<keyword evidence="3 6" id="KW-0863">Zinc-finger</keyword>
<dbReference type="PROSITE" id="PS50114">
    <property type="entry name" value="GATA_ZN_FINGER_2"/>
    <property type="match status" value="1"/>
</dbReference>
<dbReference type="InterPro" id="IPR013088">
    <property type="entry name" value="Znf_NHR/GATA"/>
</dbReference>
<dbReference type="Pfam" id="PF00320">
    <property type="entry name" value="GATA"/>
    <property type="match status" value="1"/>
</dbReference>
<evidence type="ECO:0000256" key="7">
    <source>
        <dbReference type="SAM" id="MobiDB-lite"/>
    </source>
</evidence>
<dbReference type="PANTHER" id="PTHR45658">
    <property type="entry name" value="GATA TRANSCRIPTION FACTOR"/>
    <property type="match status" value="1"/>
</dbReference>
<organism evidence="9">
    <name type="scientific">Brachypodium distachyon</name>
    <name type="common">Purple false brome</name>
    <name type="synonym">Trachynia distachya</name>
    <dbReference type="NCBI Taxonomy" id="15368"/>
    <lineage>
        <taxon>Eukaryota</taxon>
        <taxon>Viridiplantae</taxon>
        <taxon>Streptophyta</taxon>
        <taxon>Embryophyta</taxon>
        <taxon>Tracheophyta</taxon>
        <taxon>Spermatophyta</taxon>
        <taxon>Magnoliopsida</taxon>
        <taxon>Liliopsida</taxon>
        <taxon>Poales</taxon>
        <taxon>Poaceae</taxon>
        <taxon>BOP clade</taxon>
        <taxon>Pooideae</taxon>
        <taxon>Stipodae</taxon>
        <taxon>Brachypodieae</taxon>
        <taxon>Brachypodium</taxon>
    </lineage>
</organism>
<feature type="region of interest" description="Disordered" evidence="7">
    <location>
        <begin position="64"/>
        <end position="83"/>
    </location>
</feature>
<dbReference type="Proteomes" id="UP000008810">
    <property type="component" value="Chromosome 2"/>
</dbReference>
<evidence type="ECO:0000256" key="4">
    <source>
        <dbReference type="ARBA" id="ARBA00022833"/>
    </source>
</evidence>
<dbReference type="SUPFAM" id="SSF57716">
    <property type="entry name" value="Glucocorticoid receptor-like (DNA-binding domain)"/>
    <property type="match status" value="1"/>
</dbReference>
<evidence type="ECO:0000259" key="8">
    <source>
        <dbReference type="PROSITE" id="PS50114"/>
    </source>
</evidence>
<accession>A0A2K2DBH4</accession>
<dbReference type="SMART" id="SM00401">
    <property type="entry name" value="ZnF_GATA"/>
    <property type="match status" value="1"/>
</dbReference>
<dbReference type="GO" id="GO:0043565">
    <property type="term" value="F:sequence-specific DNA binding"/>
    <property type="evidence" value="ECO:0007669"/>
    <property type="project" value="InterPro"/>
</dbReference>
<reference evidence="10" key="3">
    <citation type="submission" date="2018-08" db="UniProtKB">
        <authorList>
            <consortium name="EnsemblPlants"/>
        </authorList>
    </citation>
    <scope>IDENTIFICATION</scope>
    <source>
        <strain evidence="10">cv. Bd21</strain>
    </source>
</reference>
<evidence type="ECO:0000256" key="5">
    <source>
        <dbReference type="ARBA" id="ARBA00023159"/>
    </source>
</evidence>
<dbReference type="PANTHER" id="PTHR45658:SF18">
    <property type="entry name" value="PROTEIN GAT2"/>
    <property type="match status" value="1"/>
</dbReference>
<evidence type="ECO:0000256" key="6">
    <source>
        <dbReference type="PROSITE-ProRule" id="PRU00094"/>
    </source>
</evidence>
<comment type="similarity">
    <text evidence="1">Belongs to the type IV zinc-finger family. Class A subfamily.</text>
</comment>
<gene>
    <name evidence="9" type="ORF">BRADI_2g32792v3</name>
</gene>
<dbReference type="STRING" id="15368.A0A2K2DBH4"/>
<dbReference type="InterPro" id="IPR051140">
    <property type="entry name" value="GATA_TF"/>
</dbReference>
<evidence type="ECO:0000313" key="11">
    <source>
        <dbReference type="Proteomes" id="UP000008810"/>
    </source>
</evidence>
<reference evidence="9" key="2">
    <citation type="submission" date="2017-06" db="EMBL/GenBank/DDBJ databases">
        <title>WGS assembly of Brachypodium distachyon.</title>
        <authorList>
            <consortium name="The International Brachypodium Initiative"/>
            <person name="Lucas S."/>
            <person name="Harmon-Smith M."/>
            <person name="Lail K."/>
            <person name="Tice H."/>
            <person name="Grimwood J."/>
            <person name="Bruce D."/>
            <person name="Barry K."/>
            <person name="Shu S."/>
            <person name="Lindquist E."/>
            <person name="Wang M."/>
            <person name="Pitluck S."/>
            <person name="Vogel J.P."/>
            <person name="Garvin D.F."/>
            <person name="Mockler T.C."/>
            <person name="Schmutz J."/>
            <person name="Rokhsar D."/>
            <person name="Bevan M.W."/>
        </authorList>
    </citation>
    <scope>NUCLEOTIDE SEQUENCE</scope>
    <source>
        <strain evidence="9">Bd21</strain>
    </source>
</reference>
<sequence>MCQHCFTRKTRQWRLGTREKSPLCNACGIRLIKNGELHPEYHLAASETFVGAIHSNIHRRVLELHSENQGTDGSSSSTGETAA</sequence>
<feature type="domain" description="GATA-type" evidence="8">
    <location>
        <begin position="1"/>
        <end position="39"/>
    </location>
</feature>
<reference evidence="9 10" key="1">
    <citation type="journal article" date="2010" name="Nature">
        <title>Genome sequencing and analysis of the model grass Brachypodium distachyon.</title>
        <authorList>
            <consortium name="International Brachypodium Initiative"/>
        </authorList>
    </citation>
    <scope>NUCLEOTIDE SEQUENCE [LARGE SCALE GENOMIC DNA]</scope>
    <source>
        <strain evidence="9 10">Bd21</strain>
    </source>
</reference>
<dbReference type="InterPro" id="IPR000679">
    <property type="entry name" value="Znf_GATA"/>
</dbReference>
<dbReference type="AlphaFoldDB" id="A0A2K2DBH4"/>
<name>A0A2K2DBH4_BRADI</name>
<dbReference type="EnsemblPlants" id="PNT71634">
    <property type="protein sequence ID" value="PNT71634"/>
    <property type="gene ID" value="BRADI_2g32792v3"/>
</dbReference>
<evidence type="ECO:0000256" key="1">
    <source>
        <dbReference type="ARBA" id="ARBA00005694"/>
    </source>
</evidence>
<keyword evidence="4" id="KW-0862">Zinc</keyword>
<evidence type="ECO:0000256" key="2">
    <source>
        <dbReference type="ARBA" id="ARBA00022723"/>
    </source>
</evidence>
<protein>
    <recommendedName>
        <fullName evidence="8">GATA-type domain-containing protein</fullName>
    </recommendedName>
</protein>
<dbReference type="Gramene" id="PNT71634">
    <property type="protein sequence ID" value="PNT71634"/>
    <property type="gene ID" value="BRADI_2g32792v3"/>
</dbReference>
<dbReference type="OrthoDB" id="2162994at2759"/>
<dbReference type="CDD" id="cd00202">
    <property type="entry name" value="ZnF_GATA"/>
    <property type="match status" value="1"/>
</dbReference>
<keyword evidence="11" id="KW-1185">Reference proteome</keyword>
<keyword evidence="2" id="KW-0479">Metal-binding</keyword>
<dbReference type="PROSITE" id="PS00344">
    <property type="entry name" value="GATA_ZN_FINGER_1"/>
    <property type="match status" value="1"/>
</dbReference>
<dbReference type="Gene3D" id="3.30.50.10">
    <property type="entry name" value="Erythroid Transcription Factor GATA-1, subunit A"/>
    <property type="match status" value="1"/>
</dbReference>
<feature type="compositionally biased region" description="Low complexity" evidence="7">
    <location>
        <begin position="70"/>
        <end position="83"/>
    </location>
</feature>
<dbReference type="GO" id="GO:0006355">
    <property type="term" value="P:regulation of DNA-templated transcription"/>
    <property type="evidence" value="ECO:0007669"/>
    <property type="project" value="InterPro"/>
</dbReference>
<dbReference type="EMBL" id="CM000881">
    <property type="protein sequence ID" value="PNT71634.1"/>
    <property type="molecule type" value="Genomic_DNA"/>
</dbReference>
<evidence type="ECO:0000313" key="10">
    <source>
        <dbReference type="EnsemblPlants" id="PNT71634"/>
    </source>
</evidence>
<dbReference type="GO" id="GO:0008270">
    <property type="term" value="F:zinc ion binding"/>
    <property type="evidence" value="ECO:0007669"/>
    <property type="project" value="UniProtKB-KW"/>
</dbReference>
<keyword evidence="5" id="KW-0010">Activator</keyword>
<evidence type="ECO:0000256" key="3">
    <source>
        <dbReference type="ARBA" id="ARBA00022771"/>
    </source>
</evidence>
<evidence type="ECO:0000313" key="9">
    <source>
        <dbReference type="EMBL" id="PNT71634.1"/>
    </source>
</evidence>
<dbReference type="InParanoid" id="A0A2K2DBH4"/>